<dbReference type="PANTHER" id="PTHR36439">
    <property type="entry name" value="BLL4334 PROTEIN"/>
    <property type="match status" value="1"/>
</dbReference>
<dbReference type="Gene3D" id="3.30.70.1260">
    <property type="entry name" value="bacterial protein sp0830 like"/>
    <property type="match status" value="1"/>
</dbReference>
<sequence>MRYVLLLRGINVGGRNKVVMADLRKQVQALGFTRVATYINSGNLFFDSLKSVEDISAMFQAFFEQTYPFVTAFSLFNHEDYQADYLSLPAWWQGELARKDVLFYTEQVDRQLVKDRVAALPMGDELVHFGRLGVYWGKREEKNYLQTAYHKFLLKEPFYKQVTIRNGKTLEKIGEFLSR</sequence>
<dbReference type="SUPFAM" id="SSF160379">
    <property type="entry name" value="SP0830-like"/>
    <property type="match status" value="1"/>
</dbReference>
<dbReference type="Pfam" id="PF08002">
    <property type="entry name" value="DUF1697"/>
    <property type="match status" value="1"/>
</dbReference>
<evidence type="ECO:0000313" key="2">
    <source>
        <dbReference type="Proteomes" id="UP000677616"/>
    </source>
</evidence>
<organism evidence="1 2">
    <name type="scientific">Streptococcus oriscaviae</name>
    <dbReference type="NCBI Taxonomy" id="2781599"/>
    <lineage>
        <taxon>Bacteria</taxon>
        <taxon>Bacillati</taxon>
        <taxon>Bacillota</taxon>
        <taxon>Bacilli</taxon>
        <taxon>Lactobacillales</taxon>
        <taxon>Streptococcaceae</taxon>
        <taxon>Streptococcus</taxon>
    </lineage>
</organism>
<proteinExistence type="predicted"/>
<evidence type="ECO:0000313" key="1">
    <source>
        <dbReference type="EMBL" id="QUE53379.1"/>
    </source>
</evidence>
<dbReference type="InterPro" id="IPR012545">
    <property type="entry name" value="DUF1697"/>
</dbReference>
<dbReference type="PIRSF" id="PIRSF008502">
    <property type="entry name" value="UCP008502"/>
    <property type="match status" value="1"/>
</dbReference>
<reference evidence="1 2" key="1">
    <citation type="submission" date="2021-04" db="EMBL/GenBank/DDBJ databases">
        <title>Complete genome sequence of a novel Streptococcus species.</title>
        <authorList>
            <person name="Teng J.L.L."/>
        </authorList>
    </citation>
    <scope>NUCLEOTIDE SEQUENCE [LARGE SCALE GENOMIC DNA]</scope>
    <source>
        <strain evidence="1 2">HKU75</strain>
    </source>
</reference>
<dbReference type="Proteomes" id="UP000677616">
    <property type="component" value="Chromosome"/>
</dbReference>
<name>A0ABX7YJE9_9STRE</name>
<dbReference type="EMBL" id="CP073084">
    <property type="protein sequence ID" value="QUE53379.1"/>
    <property type="molecule type" value="Genomic_DNA"/>
</dbReference>
<gene>
    <name evidence="1" type="ORF">INT76_05705</name>
</gene>
<protein>
    <submittedName>
        <fullName evidence="1">DUF1697 domain-containing protein</fullName>
    </submittedName>
</protein>
<keyword evidence="2" id="KW-1185">Reference proteome</keyword>
<accession>A0ABX7YJE9</accession>
<dbReference type="PANTHER" id="PTHR36439:SF1">
    <property type="entry name" value="DUF1697 DOMAIN-CONTAINING PROTEIN"/>
    <property type="match status" value="1"/>
</dbReference>
<dbReference type="RefSeq" id="WP_212569573.1">
    <property type="nucleotide sequence ID" value="NZ_CP073084.1"/>
</dbReference>
<dbReference type="Gene3D" id="3.30.70.1280">
    <property type="entry name" value="SP0830-like domains"/>
    <property type="match status" value="1"/>
</dbReference>